<accession>A0A8J7KU22</accession>
<keyword evidence="7" id="KW-0175">Coiled coil</keyword>
<evidence type="ECO:0000256" key="1">
    <source>
        <dbReference type="ARBA" id="ARBA00010757"/>
    </source>
</evidence>
<dbReference type="PANTHER" id="PTHR15004:SF0">
    <property type="entry name" value="GLUTAMYL-TRNA(GLN) AMIDOTRANSFERASE SUBUNIT C, MITOCHONDRIAL"/>
    <property type="match status" value="1"/>
</dbReference>
<evidence type="ECO:0000256" key="2">
    <source>
        <dbReference type="ARBA" id="ARBA00011123"/>
    </source>
</evidence>
<protein>
    <recommendedName>
        <fullName evidence="6">Aspartyl/glutamyl-tRNA(Asn/Gln) amidotransferase subunit C</fullName>
        <shortName evidence="6">Asp/Glu-ADT subunit C</shortName>
        <ecNumber evidence="6">6.3.5.-</ecNumber>
    </recommendedName>
</protein>
<dbReference type="InterPro" id="IPR003837">
    <property type="entry name" value="GatC"/>
</dbReference>
<dbReference type="PANTHER" id="PTHR15004">
    <property type="entry name" value="GLUTAMYL-TRNA(GLN) AMIDOTRANSFERASE SUBUNIT C, MITOCHONDRIAL"/>
    <property type="match status" value="1"/>
</dbReference>
<comment type="similarity">
    <text evidence="1 6">Belongs to the GatC family.</text>
</comment>
<comment type="catalytic activity">
    <reaction evidence="5 6">
        <text>L-glutamyl-tRNA(Gln) + L-glutamine + ATP + H2O = L-glutaminyl-tRNA(Gln) + L-glutamate + ADP + phosphate + H(+)</text>
        <dbReference type="Rhea" id="RHEA:17521"/>
        <dbReference type="Rhea" id="RHEA-COMP:9681"/>
        <dbReference type="Rhea" id="RHEA-COMP:9684"/>
        <dbReference type="ChEBI" id="CHEBI:15377"/>
        <dbReference type="ChEBI" id="CHEBI:15378"/>
        <dbReference type="ChEBI" id="CHEBI:29985"/>
        <dbReference type="ChEBI" id="CHEBI:30616"/>
        <dbReference type="ChEBI" id="CHEBI:43474"/>
        <dbReference type="ChEBI" id="CHEBI:58359"/>
        <dbReference type="ChEBI" id="CHEBI:78520"/>
        <dbReference type="ChEBI" id="CHEBI:78521"/>
        <dbReference type="ChEBI" id="CHEBI:456216"/>
    </reaction>
</comment>
<comment type="function">
    <text evidence="3 6">Allows the formation of correctly charged Asn-tRNA(Asn) or Gln-tRNA(Gln) through the transamidation of misacylated Asp-tRNA(Asn) or Glu-tRNA(Gln) in organisms which lack either or both of asparaginyl-tRNA or glutaminyl-tRNA synthetases. The reaction takes place in the presence of glutamine and ATP through an activated phospho-Asp-tRNA(Asn) or phospho-Glu-tRNA(Gln).</text>
</comment>
<gene>
    <name evidence="6 8" type="primary">gatC</name>
    <name evidence="8" type="ORF">IRY55_12415</name>
</gene>
<evidence type="ECO:0000256" key="6">
    <source>
        <dbReference type="HAMAP-Rule" id="MF_00122"/>
    </source>
</evidence>
<evidence type="ECO:0000256" key="3">
    <source>
        <dbReference type="ARBA" id="ARBA00024799"/>
    </source>
</evidence>
<dbReference type="GO" id="GO:0070681">
    <property type="term" value="P:glutaminyl-tRNAGln biosynthesis via transamidation"/>
    <property type="evidence" value="ECO:0007669"/>
    <property type="project" value="TreeGrafter"/>
</dbReference>
<evidence type="ECO:0000256" key="5">
    <source>
        <dbReference type="ARBA" id="ARBA00047913"/>
    </source>
</evidence>
<proteinExistence type="inferred from homology"/>
<dbReference type="RefSeq" id="WP_194563650.1">
    <property type="nucleotide sequence ID" value="NZ_JADKPV010000009.1"/>
</dbReference>
<organism evidence="8 9">
    <name type="scientific">Savagea serpentis</name>
    <dbReference type="NCBI Taxonomy" id="2785297"/>
    <lineage>
        <taxon>Bacteria</taxon>
        <taxon>Bacillati</taxon>
        <taxon>Bacillota</taxon>
        <taxon>Bacilli</taxon>
        <taxon>Bacillales</taxon>
        <taxon>Caryophanaceae</taxon>
        <taxon>Savagea</taxon>
    </lineage>
</organism>
<dbReference type="Gene3D" id="1.10.20.60">
    <property type="entry name" value="Glu-tRNAGln amidotransferase C subunit, N-terminal domain"/>
    <property type="match status" value="1"/>
</dbReference>
<evidence type="ECO:0000313" key="8">
    <source>
        <dbReference type="EMBL" id="MBF4502164.1"/>
    </source>
</evidence>
<reference evidence="8" key="1">
    <citation type="submission" date="2020-11" db="EMBL/GenBank/DDBJ databases">
        <title>Multidrug resistant novel bacterium Savagea serpentis sp. nov., isolated from the scats of a vine snake (Ahaetulla nasuta).</title>
        <authorList>
            <person name="Venkata Ramana V."/>
            <person name="Vikas Patil S."/>
            <person name="Yogita Lugani V."/>
        </authorList>
    </citation>
    <scope>NUCLEOTIDE SEQUENCE</scope>
    <source>
        <strain evidence="8">SN6</strain>
    </source>
</reference>
<comment type="caution">
    <text evidence="8">The sequence shown here is derived from an EMBL/GenBank/DDBJ whole genome shotgun (WGS) entry which is preliminary data.</text>
</comment>
<dbReference type="HAMAP" id="MF_00122">
    <property type="entry name" value="GatC"/>
    <property type="match status" value="1"/>
</dbReference>
<evidence type="ECO:0000313" key="9">
    <source>
        <dbReference type="Proteomes" id="UP000622653"/>
    </source>
</evidence>
<dbReference type="EMBL" id="JADKPV010000009">
    <property type="protein sequence ID" value="MBF4502164.1"/>
    <property type="molecule type" value="Genomic_DNA"/>
</dbReference>
<dbReference type="GO" id="GO:0006412">
    <property type="term" value="P:translation"/>
    <property type="evidence" value="ECO:0007669"/>
    <property type="project" value="UniProtKB-UniRule"/>
</dbReference>
<keyword evidence="9" id="KW-1185">Reference proteome</keyword>
<name>A0A8J7KU22_9BACL</name>
<comment type="catalytic activity">
    <reaction evidence="4 6">
        <text>L-aspartyl-tRNA(Asn) + L-glutamine + ATP + H2O = L-asparaginyl-tRNA(Asn) + L-glutamate + ADP + phosphate + 2 H(+)</text>
        <dbReference type="Rhea" id="RHEA:14513"/>
        <dbReference type="Rhea" id="RHEA-COMP:9674"/>
        <dbReference type="Rhea" id="RHEA-COMP:9677"/>
        <dbReference type="ChEBI" id="CHEBI:15377"/>
        <dbReference type="ChEBI" id="CHEBI:15378"/>
        <dbReference type="ChEBI" id="CHEBI:29985"/>
        <dbReference type="ChEBI" id="CHEBI:30616"/>
        <dbReference type="ChEBI" id="CHEBI:43474"/>
        <dbReference type="ChEBI" id="CHEBI:58359"/>
        <dbReference type="ChEBI" id="CHEBI:78515"/>
        <dbReference type="ChEBI" id="CHEBI:78516"/>
        <dbReference type="ChEBI" id="CHEBI:456216"/>
    </reaction>
</comment>
<dbReference type="SUPFAM" id="SSF141000">
    <property type="entry name" value="Glu-tRNAGln amidotransferase C subunit"/>
    <property type="match status" value="1"/>
</dbReference>
<dbReference type="InterPro" id="IPR036113">
    <property type="entry name" value="Asp/Glu-ADT_sf_sub_c"/>
</dbReference>
<dbReference type="GO" id="GO:0050567">
    <property type="term" value="F:glutaminyl-tRNA synthase (glutamine-hydrolyzing) activity"/>
    <property type="evidence" value="ECO:0007669"/>
    <property type="project" value="UniProtKB-UniRule"/>
</dbReference>
<dbReference type="EC" id="6.3.5.-" evidence="6"/>
<feature type="coiled-coil region" evidence="7">
    <location>
        <begin position="18"/>
        <end position="48"/>
    </location>
</feature>
<evidence type="ECO:0000256" key="4">
    <source>
        <dbReference type="ARBA" id="ARBA00047380"/>
    </source>
</evidence>
<dbReference type="AlphaFoldDB" id="A0A8J7KU22"/>
<keyword evidence="6" id="KW-0547">Nucleotide-binding</keyword>
<dbReference type="Pfam" id="PF02686">
    <property type="entry name" value="GatC"/>
    <property type="match status" value="1"/>
</dbReference>
<evidence type="ECO:0000256" key="7">
    <source>
        <dbReference type="SAM" id="Coils"/>
    </source>
</evidence>
<dbReference type="Proteomes" id="UP000622653">
    <property type="component" value="Unassembled WGS sequence"/>
</dbReference>
<dbReference type="GO" id="GO:0006450">
    <property type="term" value="P:regulation of translational fidelity"/>
    <property type="evidence" value="ECO:0007669"/>
    <property type="project" value="InterPro"/>
</dbReference>
<dbReference type="NCBIfam" id="TIGR00135">
    <property type="entry name" value="gatC"/>
    <property type="match status" value="1"/>
</dbReference>
<keyword evidence="6" id="KW-0067">ATP-binding</keyword>
<comment type="subunit">
    <text evidence="2 6">Heterotrimer of A, B and C subunits.</text>
</comment>
<keyword evidence="6" id="KW-0436">Ligase</keyword>
<dbReference type="GO" id="GO:0005524">
    <property type="term" value="F:ATP binding"/>
    <property type="evidence" value="ECO:0007669"/>
    <property type="project" value="UniProtKB-KW"/>
</dbReference>
<keyword evidence="6" id="KW-0648">Protein biosynthesis</keyword>
<sequence length="95" mass="10931">MSNFTKEDVQYFADFARLALTEEEKAAYAEQLQQMVELTAKLKDVNTEGVAPMTHPLHRVNVLREDKPADLLDREEMLKNVPEHEDGMIQVPNTF</sequence>